<dbReference type="EMBL" id="CM023485">
    <property type="protein sequence ID" value="KAH6930067.1"/>
    <property type="molecule type" value="Genomic_DNA"/>
</dbReference>
<evidence type="ECO:0000313" key="1">
    <source>
        <dbReference type="EMBL" id="KAH6930067.1"/>
    </source>
</evidence>
<comment type="caution">
    <text evidence="1">The sequence shown here is derived from an EMBL/GenBank/DDBJ whole genome shotgun (WGS) entry which is preliminary data.</text>
</comment>
<evidence type="ECO:0000313" key="2">
    <source>
        <dbReference type="Proteomes" id="UP000821845"/>
    </source>
</evidence>
<name>A0ACB7SA79_HYAAI</name>
<accession>A0ACB7SA79</accession>
<reference evidence="1" key="1">
    <citation type="submission" date="2020-05" db="EMBL/GenBank/DDBJ databases">
        <title>Large-scale comparative analyses of tick genomes elucidate their genetic diversity and vector capacities.</title>
        <authorList>
            <person name="Jia N."/>
            <person name="Wang J."/>
            <person name="Shi W."/>
            <person name="Du L."/>
            <person name="Sun Y."/>
            <person name="Zhan W."/>
            <person name="Jiang J."/>
            <person name="Wang Q."/>
            <person name="Zhang B."/>
            <person name="Ji P."/>
            <person name="Sakyi L.B."/>
            <person name="Cui X."/>
            <person name="Yuan T."/>
            <person name="Jiang B."/>
            <person name="Yang W."/>
            <person name="Lam T.T.-Y."/>
            <person name="Chang Q."/>
            <person name="Ding S."/>
            <person name="Wang X."/>
            <person name="Zhu J."/>
            <person name="Ruan X."/>
            <person name="Zhao L."/>
            <person name="Wei J."/>
            <person name="Que T."/>
            <person name="Du C."/>
            <person name="Cheng J."/>
            <person name="Dai P."/>
            <person name="Han X."/>
            <person name="Huang E."/>
            <person name="Gao Y."/>
            <person name="Liu J."/>
            <person name="Shao H."/>
            <person name="Ye R."/>
            <person name="Li L."/>
            <person name="Wei W."/>
            <person name="Wang X."/>
            <person name="Wang C."/>
            <person name="Yang T."/>
            <person name="Huo Q."/>
            <person name="Li W."/>
            <person name="Guo W."/>
            <person name="Chen H."/>
            <person name="Zhou L."/>
            <person name="Ni X."/>
            <person name="Tian J."/>
            <person name="Zhou Y."/>
            <person name="Sheng Y."/>
            <person name="Liu T."/>
            <person name="Pan Y."/>
            <person name="Xia L."/>
            <person name="Li J."/>
            <person name="Zhao F."/>
            <person name="Cao W."/>
        </authorList>
    </citation>
    <scope>NUCLEOTIDE SEQUENCE</scope>
    <source>
        <strain evidence="1">Hyas-2018</strain>
    </source>
</reference>
<organism evidence="1 2">
    <name type="scientific">Hyalomma asiaticum</name>
    <name type="common">Tick</name>
    <dbReference type="NCBI Taxonomy" id="266040"/>
    <lineage>
        <taxon>Eukaryota</taxon>
        <taxon>Metazoa</taxon>
        <taxon>Ecdysozoa</taxon>
        <taxon>Arthropoda</taxon>
        <taxon>Chelicerata</taxon>
        <taxon>Arachnida</taxon>
        <taxon>Acari</taxon>
        <taxon>Parasitiformes</taxon>
        <taxon>Ixodida</taxon>
        <taxon>Ixodoidea</taxon>
        <taxon>Ixodidae</taxon>
        <taxon>Hyalomminae</taxon>
        <taxon>Hyalomma</taxon>
    </lineage>
</organism>
<keyword evidence="2" id="KW-1185">Reference proteome</keyword>
<dbReference type="Proteomes" id="UP000821845">
    <property type="component" value="Chromosome 5"/>
</dbReference>
<protein>
    <submittedName>
        <fullName evidence="1">Uncharacterized protein</fullName>
    </submittedName>
</protein>
<gene>
    <name evidence="1" type="ORF">HPB50_008770</name>
</gene>
<proteinExistence type="predicted"/>
<sequence length="806" mass="91013">MNAFYRHLRSALRCLPSSTRTCVAKRAMRVSAKLGGEEQDLDNGASSDAEELDSLFAKYPYKTVLVPDVADMQLQRLLSSRTPSELFSSVSELGTPCPLVYAAQAVVSLWDLKKVSGTTNEAFDIMAALSSPSFDALELLPSCSTEQDLKFAAISLRRLHHLSSPSLIAAFCNKASEILTPASHIHTFLRSLPVICHEPQHSFHDSCMTKVLGYLDPLIASLDAKDLASVSAIVSDTNCNAGSTIKLIRERARELCKEEPSVLTVRSLVLGPRLQHPERRQIEGSLHQFLTAGLPHHTIMHFADIVVSLPVTSFSLLTTFWNAAADMSNPSLMILIRRYFSCYQKTRFRSESFESVMLEWSKEELDSSWKLAAVALAAQFVLTFRLSELSSENIHRLSSLRDQFSTRSLLELSLGLRAAEQLSFSKLRRTTTLTPMLMYLKTDIHRGICKRVETVQDLAELTMLVVCNKVLWSSKGHNIHLKECVASRCTAMLDSASPRSLAVFCKALTMERLWLPECLNWMVAHAVEKPDWLFPITLCHLPYACFISGLVPDKAEQLARVVSSFVLRDFDDLPTADLLQAAVSLGFFQCLRNDLIHRIFSLPFMERLDRELTGSVGNKRADQHVRDMLAMLNRIVCLDFPEEHVPWFHDQFYTTRVLNARRHFTTSLQGDVQDNLERILGGSQFVQRHVFAPYSYHLDLSCELDASKKPVPFTNNGRKEHFTVPERQAPAAFHRAHKRIAVLVLGEKSFCENYPQIMGYQQLKIRHLEILGYQLVLVPFYEWNSMKLAEPSAKQDYLRGKIFGVS</sequence>